<dbReference type="Proteomes" id="UP000029590">
    <property type="component" value="Unassembled WGS sequence"/>
</dbReference>
<evidence type="ECO:0000256" key="1">
    <source>
        <dbReference type="ARBA" id="ARBA00004651"/>
    </source>
</evidence>
<dbReference type="CDD" id="cd06579">
    <property type="entry name" value="TM_PBP1_transp_AraH_like"/>
    <property type="match status" value="1"/>
</dbReference>
<keyword evidence="3 6" id="KW-0812">Transmembrane</keyword>
<dbReference type="Proteomes" id="UP001059745">
    <property type="component" value="Chromosome 1"/>
</dbReference>
<dbReference type="OrthoDB" id="8456542at2"/>
<gene>
    <name evidence="8" type="ORF">CRM94_31840</name>
    <name evidence="7" type="ORF">DM48_6164</name>
    <name evidence="9" type="ORF">NYZ96_06860</name>
</gene>
<evidence type="ECO:0000256" key="3">
    <source>
        <dbReference type="ARBA" id="ARBA00022692"/>
    </source>
</evidence>
<dbReference type="EMBL" id="PDDY01000004">
    <property type="protein sequence ID" value="PEH38922.1"/>
    <property type="molecule type" value="Genomic_DNA"/>
</dbReference>
<reference evidence="8" key="3">
    <citation type="submission" date="2017-09" db="EMBL/GenBank/DDBJ databases">
        <title>FDA dAtabase for Regulatory Grade micrObial Sequences (FDA-ARGOS): Supporting development and validation of Infectious Disease Dx tests.</title>
        <authorList>
            <person name="Minogue T."/>
            <person name="Wolcott M."/>
            <person name="Wasieloski L."/>
            <person name="Aguilar W."/>
            <person name="Moore D."/>
            <person name="Tallon L.J."/>
            <person name="Sadzewicz L."/>
            <person name="Ott S."/>
            <person name="Zhao X."/>
            <person name="Nagaraj S."/>
            <person name="Vavikolanu K."/>
            <person name="Aluvathingal J."/>
            <person name="Nadendla S."/>
            <person name="Sichtig H."/>
        </authorList>
    </citation>
    <scope>NUCLEOTIDE SEQUENCE</scope>
    <source>
        <strain evidence="8">FDAARGOS_390</strain>
    </source>
</reference>
<feature type="transmembrane region" description="Helical" evidence="6">
    <location>
        <begin position="256"/>
        <end position="278"/>
    </location>
</feature>
<evidence type="ECO:0000313" key="9">
    <source>
        <dbReference type="EMBL" id="UWX71465.1"/>
    </source>
</evidence>
<comment type="subcellular location">
    <subcellularLocation>
        <location evidence="1">Cell membrane</location>
        <topology evidence="1">Multi-pass membrane protein</topology>
    </subcellularLocation>
</comment>
<evidence type="ECO:0000256" key="5">
    <source>
        <dbReference type="ARBA" id="ARBA00023136"/>
    </source>
</evidence>
<dbReference type="GO" id="GO:0005886">
    <property type="term" value="C:plasma membrane"/>
    <property type="evidence" value="ECO:0007669"/>
    <property type="project" value="UniProtKB-SubCell"/>
</dbReference>
<feature type="transmembrane region" description="Helical" evidence="6">
    <location>
        <begin position="114"/>
        <end position="134"/>
    </location>
</feature>
<evidence type="ECO:0000313" key="10">
    <source>
        <dbReference type="Proteomes" id="UP000029590"/>
    </source>
</evidence>
<evidence type="ECO:0000313" key="7">
    <source>
        <dbReference type="EMBL" id="KGC10414.1"/>
    </source>
</evidence>
<dbReference type="AlphaFoldDB" id="A0A095H9V8"/>
<dbReference type="RefSeq" id="WP_013697416.1">
    <property type="nucleotide sequence ID" value="NZ_CADEPP010000001.1"/>
</dbReference>
<evidence type="ECO:0000256" key="4">
    <source>
        <dbReference type="ARBA" id="ARBA00022989"/>
    </source>
</evidence>
<sequence>MKRIHFPASRLLSALTFVVLLALIVRNQPMSLSYMGLTLLLGSAIPLIFATLAQMMFISIGDLDLSIGPFVSMNAAIGAIVLPSSPWLAILLYLLAIAAYALCGALIELRRLSAIVVTLGMSFVWLGCALLLVPSPGGEAPQALVDLLSWHSPLIPLPVLVAIVGALIGYFIFNVSVFGTIVRGLGGNPRVIQRSGHSALAIRMGVYALAGLFGIVAGLLMLGQTTSADANQASGFTLISIAGVILGGGEFVGGKVFALGSVFGALSMTLATSFLNFYEVSSDWQVAMQGVILIVALSLRTVVARPGRPA</sequence>
<dbReference type="KEGG" id="bgo:BM43_2733"/>
<dbReference type="EMBL" id="CP104214">
    <property type="protein sequence ID" value="UWX71465.1"/>
    <property type="molecule type" value="Genomic_DNA"/>
</dbReference>
<feature type="transmembrane region" description="Helical" evidence="6">
    <location>
        <begin position="233"/>
        <end position="249"/>
    </location>
</feature>
<proteinExistence type="predicted"/>
<dbReference type="EMBL" id="JPGG01000018">
    <property type="protein sequence ID" value="KGC10414.1"/>
    <property type="molecule type" value="Genomic_DNA"/>
</dbReference>
<dbReference type="GeneID" id="66457242"/>
<dbReference type="OMA" id="GMSFVWQ"/>
<accession>A0A095H9V8</accession>
<dbReference type="InterPro" id="IPR001851">
    <property type="entry name" value="ABC_transp_permease"/>
</dbReference>
<evidence type="ECO:0000256" key="6">
    <source>
        <dbReference type="SAM" id="Phobius"/>
    </source>
</evidence>
<keyword evidence="2" id="KW-1003">Cell membrane</keyword>
<dbReference type="Proteomes" id="UP000220629">
    <property type="component" value="Unassembled WGS sequence"/>
</dbReference>
<reference evidence="9" key="4">
    <citation type="submission" date="2022-09" db="EMBL/GenBank/DDBJ databases">
        <title>Genomic of Burkholderia gladioli.</title>
        <authorList>
            <person name="Wu H."/>
        </authorList>
    </citation>
    <scope>NUCLEOTIDE SEQUENCE</scope>
    <source>
        <strain evidence="9">ZN-S4</strain>
    </source>
</reference>
<organism evidence="8 11">
    <name type="scientific">Burkholderia gladioli</name>
    <name type="common">Pseudomonas marginata</name>
    <name type="synonym">Phytomonas marginata</name>
    <dbReference type="NCBI Taxonomy" id="28095"/>
    <lineage>
        <taxon>Bacteria</taxon>
        <taxon>Pseudomonadati</taxon>
        <taxon>Pseudomonadota</taxon>
        <taxon>Betaproteobacteria</taxon>
        <taxon>Burkholderiales</taxon>
        <taxon>Burkholderiaceae</taxon>
        <taxon>Burkholderia</taxon>
    </lineage>
</organism>
<reference evidence="7 10" key="1">
    <citation type="submission" date="2014-04" db="EMBL/GenBank/DDBJ databases">
        <authorList>
            <person name="Bishop-Lilly K.A."/>
            <person name="Broomall S.M."/>
            <person name="Chain P.S."/>
            <person name="Chertkov O."/>
            <person name="Coyne S.R."/>
            <person name="Daligault H.E."/>
            <person name="Davenport K.W."/>
            <person name="Erkkila T."/>
            <person name="Frey K.G."/>
            <person name="Gibbons H.S."/>
            <person name="Gu W."/>
            <person name="Jaissle J."/>
            <person name="Johnson S.L."/>
            <person name="Koroleva G.I."/>
            <person name="Ladner J.T."/>
            <person name="Lo C.-C."/>
            <person name="Minogue T.D."/>
            <person name="Munk C."/>
            <person name="Palacios G.F."/>
            <person name="Redden C.L."/>
            <person name="Rosenzweig C.N."/>
            <person name="Scholz M.B."/>
            <person name="Teshima H."/>
            <person name="Xu Y."/>
        </authorList>
    </citation>
    <scope>NUCLEOTIDE SEQUENCE [LARGE SCALE GENOMIC DNA]</scope>
    <source>
        <strain evidence="10">gladioli</strain>
        <strain evidence="7">Gladioli</strain>
    </source>
</reference>
<evidence type="ECO:0000313" key="11">
    <source>
        <dbReference type="Proteomes" id="UP000220629"/>
    </source>
</evidence>
<feature type="transmembrane region" description="Helical" evidence="6">
    <location>
        <begin position="284"/>
        <end position="303"/>
    </location>
</feature>
<dbReference type="GO" id="GO:0022857">
    <property type="term" value="F:transmembrane transporter activity"/>
    <property type="evidence" value="ECO:0007669"/>
    <property type="project" value="InterPro"/>
</dbReference>
<evidence type="ECO:0000313" key="8">
    <source>
        <dbReference type="EMBL" id="PEH38922.1"/>
    </source>
</evidence>
<evidence type="ECO:0000256" key="2">
    <source>
        <dbReference type="ARBA" id="ARBA00022475"/>
    </source>
</evidence>
<reference evidence="11" key="2">
    <citation type="submission" date="2017-09" db="EMBL/GenBank/DDBJ databases">
        <title>FDA dAtabase for Regulatory Grade micrObial Sequences (FDA-ARGOS): Supporting development and validation of Infectious Disease Dx tests.</title>
        <authorList>
            <person name="Minogue T."/>
            <person name="Wolcott M."/>
            <person name="Wasieloski L."/>
            <person name="Aguilar W."/>
            <person name="Moore D."/>
            <person name="Tallon L."/>
            <person name="Sadzewicz L."/>
            <person name="Ott S."/>
            <person name="Zhao X."/>
            <person name="Nagaraj S."/>
            <person name="Vavikolanu K."/>
            <person name="Aluvathingal J."/>
            <person name="Nadendla S."/>
            <person name="Sichtig H."/>
        </authorList>
    </citation>
    <scope>NUCLEOTIDE SEQUENCE [LARGE SCALE GENOMIC DNA]</scope>
    <source>
        <strain evidence="11">FDAARGOS_390</strain>
    </source>
</reference>
<dbReference type="PANTHER" id="PTHR32196:SF72">
    <property type="entry name" value="RIBOSE IMPORT PERMEASE PROTEIN RBSC"/>
    <property type="match status" value="1"/>
</dbReference>
<keyword evidence="5 6" id="KW-0472">Membrane</keyword>
<name>A0A095H9V8_BURGA</name>
<feature type="transmembrane region" description="Helical" evidence="6">
    <location>
        <begin position="37"/>
        <end position="58"/>
    </location>
</feature>
<feature type="transmembrane region" description="Helical" evidence="6">
    <location>
        <begin position="154"/>
        <end position="179"/>
    </location>
</feature>
<protein>
    <submittedName>
        <fullName evidence="8">ABC transporter permease</fullName>
    </submittedName>
    <submittedName>
        <fullName evidence="7">Branched-chain amino acid transport system / permease component family protein</fullName>
    </submittedName>
</protein>
<dbReference type="Pfam" id="PF02653">
    <property type="entry name" value="BPD_transp_2"/>
    <property type="match status" value="1"/>
</dbReference>
<feature type="transmembrane region" description="Helical" evidence="6">
    <location>
        <begin position="200"/>
        <end position="221"/>
    </location>
</feature>
<accession>A0A0D5DJV4</accession>
<keyword evidence="4 6" id="KW-1133">Transmembrane helix</keyword>
<dbReference type="PANTHER" id="PTHR32196">
    <property type="entry name" value="ABC TRANSPORTER PERMEASE PROTEIN YPHD-RELATED-RELATED"/>
    <property type="match status" value="1"/>
</dbReference>